<dbReference type="SMART" id="SM00717">
    <property type="entry name" value="SANT"/>
    <property type="match status" value="1"/>
</dbReference>
<feature type="compositionally biased region" description="Basic and acidic residues" evidence="4">
    <location>
        <begin position="115"/>
        <end position="127"/>
    </location>
</feature>
<dbReference type="PROSITE" id="PS50090">
    <property type="entry name" value="MYB_LIKE"/>
    <property type="match status" value="1"/>
</dbReference>
<dbReference type="eggNOG" id="KOG0048">
    <property type="taxonomic scope" value="Eukaryota"/>
</dbReference>
<evidence type="ECO:0000256" key="3">
    <source>
        <dbReference type="ARBA" id="ARBA00023242"/>
    </source>
</evidence>
<dbReference type="PROSITE" id="PS51294">
    <property type="entry name" value="HTH_MYB"/>
    <property type="match status" value="1"/>
</dbReference>
<reference evidence="5" key="1">
    <citation type="journal article" date="2013" name="Nature">
        <title>Draft genome of the wheat A-genome progenitor Triticum urartu.</title>
        <authorList>
            <person name="Ling H.Q."/>
            <person name="Zhao S."/>
            <person name="Liu D."/>
            <person name="Wang J."/>
            <person name="Sun H."/>
            <person name="Zhang C."/>
            <person name="Fan H."/>
            <person name="Li D."/>
            <person name="Dong L."/>
            <person name="Tao Y."/>
            <person name="Gao C."/>
            <person name="Wu H."/>
            <person name="Li Y."/>
            <person name="Cui Y."/>
            <person name="Guo X."/>
            <person name="Zheng S."/>
            <person name="Wang B."/>
            <person name="Yu K."/>
            <person name="Liang Q."/>
            <person name="Yang W."/>
            <person name="Lou X."/>
            <person name="Chen J."/>
            <person name="Feng M."/>
            <person name="Jian J."/>
            <person name="Zhang X."/>
            <person name="Luo G."/>
            <person name="Jiang Y."/>
            <person name="Liu J."/>
            <person name="Wang Z."/>
            <person name="Sha Y."/>
            <person name="Zhang B."/>
            <person name="Wu H."/>
            <person name="Tang D."/>
            <person name="Shen Q."/>
            <person name="Xue P."/>
            <person name="Zou S."/>
            <person name="Wang X."/>
            <person name="Liu X."/>
            <person name="Wang F."/>
            <person name="Yang Y."/>
            <person name="An X."/>
            <person name="Dong Z."/>
            <person name="Zhang K."/>
            <person name="Zhang X."/>
            <person name="Luo M.C."/>
            <person name="Dvorak J."/>
            <person name="Tong Y."/>
            <person name="Wang J."/>
            <person name="Yang H."/>
            <person name="Li Z."/>
            <person name="Wang D."/>
            <person name="Zhang A."/>
            <person name="Wang J."/>
        </authorList>
    </citation>
    <scope>NUCLEOTIDE SEQUENCE</scope>
</reference>
<evidence type="ECO:0000256" key="4">
    <source>
        <dbReference type="SAM" id="MobiDB-lite"/>
    </source>
</evidence>
<dbReference type="CDD" id="cd00167">
    <property type="entry name" value="SANT"/>
    <property type="match status" value="1"/>
</dbReference>
<gene>
    <name evidence="5" type="ORF">TRIUR3_20385</name>
</gene>
<evidence type="ECO:0000256" key="1">
    <source>
        <dbReference type="ARBA" id="ARBA00004123"/>
    </source>
</evidence>
<dbReference type="InterPro" id="IPR009057">
    <property type="entry name" value="Homeodomain-like_sf"/>
</dbReference>
<feature type="compositionally biased region" description="Polar residues" evidence="4">
    <location>
        <begin position="22"/>
        <end position="34"/>
    </location>
</feature>
<dbReference type="AlphaFoldDB" id="M7ZPP5"/>
<dbReference type="Pfam" id="PF00249">
    <property type="entry name" value="Myb_DNA-binding"/>
    <property type="match status" value="1"/>
</dbReference>
<feature type="region of interest" description="Disordered" evidence="4">
    <location>
        <begin position="1"/>
        <end position="34"/>
    </location>
</feature>
<dbReference type="InterPro" id="IPR017930">
    <property type="entry name" value="Myb_dom"/>
</dbReference>
<dbReference type="EMBL" id="KD235811">
    <property type="protein sequence ID" value="EMS50024.1"/>
    <property type="molecule type" value="Genomic_DNA"/>
</dbReference>
<accession>M7ZPP5</accession>
<name>M7ZPP5_TRIUA</name>
<sequence length="184" mass="19917">MTARHGRQWSRRRPKLLAGRLTTASSDAPSSLQPTTATRRLLAGTTTSFSEDEEDLLIKLHALLGNRWSIIAGRLPGRTGEEVEAHWGSPAMRRRTGGADPESHRVLLQALLASSHDHPTQPGEHLRRAVPNQVRDERPGRPTDDSAVSDAGSSKACALSDADSRFLAELNLELTLSTPCSAST</sequence>
<evidence type="ECO:0000313" key="5">
    <source>
        <dbReference type="EMBL" id="EMS50024.1"/>
    </source>
</evidence>
<protein>
    <submittedName>
        <fullName evidence="5">Transcription repressor MYB4</fullName>
    </submittedName>
</protein>
<dbReference type="Gene3D" id="1.10.10.60">
    <property type="entry name" value="Homeodomain-like"/>
    <property type="match status" value="1"/>
</dbReference>
<dbReference type="InterPro" id="IPR015495">
    <property type="entry name" value="Myb_TF_plants"/>
</dbReference>
<dbReference type="SUPFAM" id="SSF46689">
    <property type="entry name" value="Homeodomain-like"/>
    <property type="match status" value="1"/>
</dbReference>
<dbReference type="GO" id="GO:0006355">
    <property type="term" value="P:regulation of DNA-templated transcription"/>
    <property type="evidence" value="ECO:0007669"/>
    <property type="project" value="TreeGrafter"/>
</dbReference>
<keyword evidence="2" id="KW-0238">DNA-binding</keyword>
<dbReference type="GO" id="GO:0000976">
    <property type="term" value="F:transcription cis-regulatory region binding"/>
    <property type="evidence" value="ECO:0007669"/>
    <property type="project" value="TreeGrafter"/>
</dbReference>
<evidence type="ECO:0000256" key="2">
    <source>
        <dbReference type="ARBA" id="ARBA00023125"/>
    </source>
</evidence>
<feature type="compositionally biased region" description="Basic and acidic residues" evidence="4">
    <location>
        <begin position="134"/>
        <end position="144"/>
    </location>
</feature>
<feature type="compositionally biased region" description="Basic residues" evidence="4">
    <location>
        <begin position="1"/>
        <end position="15"/>
    </location>
</feature>
<dbReference type="GO" id="GO:0005634">
    <property type="term" value="C:nucleus"/>
    <property type="evidence" value="ECO:0007669"/>
    <property type="project" value="UniProtKB-SubCell"/>
</dbReference>
<dbReference type="InterPro" id="IPR001005">
    <property type="entry name" value="SANT/Myb"/>
</dbReference>
<dbReference type="GO" id="GO:0030154">
    <property type="term" value="P:cell differentiation"/>
    <property type="evidence" value="ECO:0007669"/>
    <property type="project" value="TreeGrafter"/>
</dbReference>
<dbReference type="OMA" id="ACALYIG"/>
<dbReference type="PANTHER" id="PTHR47998">
    <property type="entry name" value="TRANSCRIPTION FACTOR MYB51-LIKE ISOFORM X1"/>
    <property type="match status" value="1"/>
</dbReference>
<keyword evidence="3" id="KW-0539">Nucleus</keyword>
<organism evidence="5">
    <name type="scientific">Triticum urartu</name>
    <name type="common">Red wild einkorn</name>
    <name type="synonym">Crithodium urartu</name>
    <dbReference type="NCBI Taxonomy" id="4572"/>
    <lineage>
        <taxon>Eukaryota</taxon>
        <taxon>Viridiplantae</taxon>
        <taxon>Streptophyta</taxon>
        <taxon>Embryophyta</taxon>
        <taxon>Tracheophyta</taxon>
        <taxon>Spermatophyta</taxon>
        <taxon>Magnoliopsida</taxon>
        <taxon>Liliopsida</taxon>
        <taxon>Poales</taxon>
        <taxon>Poaceae</taxon>
        <taxon>BOP clade</taxon>
        <taxon>Pooideae</taxon>
        <taxon>Triticodae</taxon>
        <taxon>Triticeae</taxon>
        <taxon>Triticinae</taxon>
        <taxon>Triticum</taxon>
    </lineage>
</organism>
<comment type="subcellular location">
    <subcellularLocation>
        <location evidence="1">Nucleus</location>
    </subcellularLocation>
</comment>
<dbReference type="STRING" id="4572.M7ZPP5"/>
<dbReference type="PANTHER" id="PTHR47998:SF3">
    <property type="entry name" value="TRANSCRIPTION FACTOR TRY-LIKE"/>
    <property type="match status" value="1"/>
</dbReference>
<feature type="region of interest" description="Disordered" evidence="4">
    <location>
        <begin position="115"/>
        <end position="155"/>
    </location>
</feature>
<proteinExistence type="predicted"/>